<reference evidence="2 3" key="1">
    <citation type="journal article" date="2018" name="Mol. Plant">
        <title>The genome of Artemisia annua provides insight into the evolution of Asteraceae family and artemisinin biosynthesis.</title>
        <authorList>
            <person name="Shen Q."/>
            <person name="Zhang L."/>
            <person name="Liao Z."/>
            <person name="Wang S."/>
            <person name="Yan T."/>
            <person name="Shi P."/>
            <person name="Liu M."/>
            <person name="Fu X."/>
            <person name="Pan Q."/>
            <person name="Wang Y."/>
            <person name="Lv Z."/>
            <person name="Lu X."/>
            <person name="Zhang F."/>
            <person name="Jiang W."/>
            <person name="Ma Y."/>
            <person name="Chen M."/>
            <person name="Hao X."/>
            <person name="Li L."/>
            <person name="Tang Y."/>
            <person name="Lv G."/>
            <person name="Zhou Y."/>
            <person name="Sun X."/>
            <person name="Brodelius P.E."/>
            <person name="Rose J.K.C."/>
            <person name="Tang K."/>
        </authorList>
    </citation>
    <scope>NUCLEOTIDE SEQUENCE [LARGE SCALE GENOMIC DNA]</scope>
    <source>
        <strain evidence="3">cv. Huhao1</strain>
        <tissue evidence="2">Leaf</tissue>
    </source>
</reference>
<dbReference type="PANTHER" id="PTHR17630">
    <property type="entry name" value="DIENELACTONE HYDROLASE"/>
    <property type="match status" value="1"/>
</dbReference>
<comment type="caution">
    <text evidence="2">The sequence shown here is derived from an EMBL/GenBank/DDBJ whole genome shotgun (WGS) entry which is preliminary data.</text>
</comment>
<protein>
    <submittedName>
        <fullName evidence="2">Alpha/Beta hydrolase fold protein</fullName>
    </submittedName>
</protein>
<dbReference type="EMBL" id="PKPP01003267">
    <property type="protein sequence ID" value="PWA70301.1"/>
    <property type="molecule type" value="Genomic_DNA"/>
</dbReference>
<evidence type="ECO:0000313" key="3">
    <source>
        <dbReference type="Proteomes" id="UP000245207"/>
    </source>
</evidence>
<dbReference type="OrthoDB" id="17560at2759"/>
<name>A0A2U1N9X5_ARTAN</name>
<keyword evidence="2" id="KW-0378">Hydrolase</keyword>
<feature type="domain" description="Dienelactone hydrolase" evidence="1">
    <location>
        <begin position="64"/>
        <end position="112"/>
    </location>
</feature>
<accession>A0A2U1N9X5</accession>
<dbReference type="Pfam" id="PF01738">
    <property type="entry name" value="DLH"/>
    <property type="match status" value="1"/>
</dbReference>
<dbReference type="Proteomes" id="UP000245207">
    <property type="component" value="Unassembled WGS sequence"/>
</dbReference>
<keyword evidence="3" id="KW-1185">Reference proteome</keyword>
<dbReference type="Gene3D" id="3.40.50.1820">
    <property type="entry name" value="alpha/beta hydrolase"/>
    <property type="match status" value="1"/>
</dbReference>
<dbReference type="GO" id="GO:0016787">
    <property type="term" value="F:hydrolase activity"/>
    <property type="evidence" value="ECO:0007669"/>
    <property type="project" value="UniProtKB-KW"/>
</dbReference>
<dbReference type="STRING" id="35608.A0A2U1N9X5"/>
<proteinExistence type="predicted"/>
<sequence length="130" mass="13914">MSGPQCCENPPTLGSSTGENIWDMHGVGPQCCENPPTLGSSTGENGRIEEIGGLKSYNTGSLDSKLAVVLISDIYGYEAPKLRQIADKVAAAGFYVVVPDFFFGDPYASEKPMASWFPNHQPVSPKLSLM</sequence>
<evidence type="ECO:0000259" key="1">
    <source>
        <dbReference type="Pfam" id="PF01738"/>
    </source>
</evidence>
<dbReference type="PANTHER" id="PTHR17630:SF52">
    <property type="entry name" value="ENDO-1,3-1,4-BETA-D-GLUCANASE-LIKE PROTEIN"/>
    <property type="match status" value="1"/>
</dbReference>
<evidence type="ECO:0000313" key="2">
    <source>
        <dbReference type="EMBL" id="PWA70301.1"/>
    </source>
</evidence>
<dbReference type="InterPro" id="IPR029058">
    <property type="entry name" value="AB_hydrolase_fold"/>
</dbReference>
<dbReference type="InterPro" id="IPR002925">
    <property type="entry name" value="Dienelactn_hydro"/>
</dbReference>
<organism evidence="2 3">
    <name type="scientific">Artemisia annua</name>
    <name type="common">Sweet wormwood</name>
    <dbReference type="NCBI Taxonomy" id="35608"/>
    <lineage>
        <taxon>Eukaryota</taxon>
        <taxon>Viridiplantae</taxon>
        <taxon>Streptophyta</taxon>
        <taxon>Embryophyta</taxon>
        <taxon>Tracheophyta</taxon>
        <taxon>Spermatophyta</taxon>
        <taxon>Magnoliopsida</taxon>
        <taxon>eudicotyledons</taxon>
        <taxon>Gunneridae</taxon>
        <taxon>Pentapetalae</taxon>
        <taxon>asterids</taxon>
        <taxon>campanulids</taxon>
        <taxon>Asterales</taxon>
        <taxon>Asteraceae</taxon>
        <taxon>Asteroideae</taxon>
        <taxon>Anthemideae</taxon>
        <taxon>Artemisiinae</taxon>
        <taxon>Artemisia</taxon>
    </lineage>
</organism>
<gene>
    <name evidence="2" type="ORF">CTI12_AA288260</name>
</gene>
<dbReference type="AlphaFoldDB" id="A0A2U1N9X5"/>